<dbReference type="AlphaFoldDB" id="A0A2W7RIY0"/>
<proteinExistence type="predicted"/>
<evidence type="ECO:0000313" key="1">
    <source>
        <dbReference type="EMBL" id="PZX55517.1"/>
    </source>
</evidence>
<comment type="caution">
    <text evidence="1">The sequence shown here is derived from an EMBL/GenBank/DDBJ whole genome shotgun (WGS) entry which is preliminary data.</text>
</comment>
<accession>A0A2W7RIY0</accession>
<dbReference type="RefSeq" id="WP_086501794.1">
    <property type="nucleotide sequence ID" value="NZ_MSSV01000011.1"/>
</dbReference>
<sequence length="91" mass="10484">MTDDPNNMTSKEDDVVAKVIIHIPTEPEISFICPVMFKMPEVGQILDLAYENFITDPDQWKRALSILENDVMVIDRIEGERVYLRKGNPAY</sequence>
<reference evidence="1 3" key="1">
    <citation type="submission" date="2018-06" db="EMBL/GenBank/DDBJ databases">
        <title>Genomic Encyclopedia of Archaeal and Bacterial Type Strains, Phase II (KMG-II): from individual species to whole genera.</title>
        <authorList>
            <person name="Goeker M."/>
        </authorList>
    </citation>
    <scope>NUCLEOTIDE SEQUENCE [LARGE SCALE GENOMIC DNA]</scope>
    <source>
        <strain evidence="1 3">DSM 22686</strain>
    </source>
</reference>
<organism evidence="1 3">
    <name type="scientific">Algoriphagus ratkowskyi</name>
    <dbReference type="NCBI Taxonomy" id="57028"/>
    <lineage>
        <taxon>Bacteria</taxon>
        <taxon>Pseudomonadati</taxon>
        <taxon>Bacteroidota</taxon>
        <taxon>Cytophagia</taxon>
        <taxon>Cytophagales</taxon>
        <taxon>Cyclobacteriaceae</taxon>
        <taxon>Algoriphagus</taxon>
    </lineage>
</organism>
<dbReference type="Proteomes" id="UP000321927">
    <property type="component" value="Unassembled WGS sequence"/>
</dbReference>
<evidence type="ECO:0000313" key="2">
    <source>
        <dbReference type="EMBL" id="TXD79570.1"/>
    </source>
</evidence>
<dbReference type="Proteomes" id="UP000249115">
    <property type="component" value="Unassembled WGS sequence"/>
</dbReference>
<dbReference type="EMBL" id="QKZU01000009">
    <property type="protein sequence ID" value="PZX55517.1"/>
    <property type="molecule type" value="Genomic_DNA"/>
</dbReference>
<evidence type="ECO:0000313" key="4">
    <source>
        <dbReference type="Proteomes" id="UP000321927"/>
    </source>
</evidence>
<dbReference type="EMBL" id="VORV01000001">
    <property type="protein sequence ID" value="TXD79570.1"/>
    <property type="molecule type" value="Genomic_DNA"/>
</dbReference>
<name>A0A2W7RIY0_9BACT</name>
<evidence type="ECO:0000313" key="3">
    <source>
        <dbReference type="Proteomes" id="UP000249115"/>
    </source>
</evidence>
<reference evidence="2 4" key="2">
    <citation type="submission" date="2019-08" db="EMBL/GenBank/DDBJ databases">
        <title>Genome of Algoriphagus ratkowskyi IC026.</title>
        <authorList>
            <person name="Bowman J.P."/>
        </authorList>
    </citation>
    <scope>NUCLEOTIDE SEQUENCE [LARGE SCALE GENOMIC DNA]</scope>
    <source>
        <strain evidence="2 4">IC026</strain>
    </source>
</reference>
<protein>
    <submittedName>
        <fullName evidence="1">Uncharacterized protein</fullName>
    </submittedName>
</protein>
<keyword evidence="4" id="KW-1185">Reference proteome</keyword>
<dbReference type="OrthoDB" id="826657at2"/>
<gene>
    <name evidence="2" type="ORF">ESW18_00080</name>
    <name evidence="1" type="ORF">LV84_02656</name>
</gene>